<evidence type="ECO:0000256" key="5">
    <source>
        <dbReference type="ARBA" id="ARBA00022927"/>
    </source>
</evidence>
<dbReference type="PANTHER" id="PTHR30081">
    <property type="entry name" value="PROTEIN-EXPORT MEMBRANE PROTEIN SEC"/>
    <property type="match status" value="1"/>
</dbReference>
<keyword evidence="7 9" id="KW-0811">Translocation</keyword>
<keyword evidence="4 9" id="KW-0812">Transmembrane</keyword>
<dbReference type="Proteomes" id="UP000178444">
    <property type="component" value="Unassembled WGS sequence"/>
</dbReference>
<dbReference type="InterPro" id="IPR055344">
    <property type="entry name" value="SecD_SecF_C_bact"/>
</dbReference>
<keyword evidence="8 9" id="KW-0472">Membrane</keyword>
<dbReference type="EMBL" id="MGKO01000008">
    <property type="protein sequence ID" value="OGN27687.1"/>
    <property type="molecule type" value="Genomic_DNA"/>
</dbReference>
<feature type="domain" description="SecDF P1 head subdomain" evidence="12">
    <location>
        <begin position="182"/>
        <end position="277"/>
    </location>
</feature>
<dbReference type="Pfam" id="PF22599">
    <property type="entry name" value="SecDF_P1_head"/>
    <property type="match status" value="1"/>
</dbReference>
<reference evidence="13 14" key="1">
    <citation type="journal article" date="2016" name="Nat. Commun.">
        <title>Thousands of microbial genomes shed light on interconnected biogeochemical processes in an aquifer system.</title>
        <authorList>
            <person name="Anantharaman K."/>
            <person name="Brown C.T."/>
            <person name="Hug L.A."/>
            <person name="Sharon I."/>
            <person name="Castelle C.J."/>
            <person name="Probst A.J."/>
            <person name="Thomas B.C."/>
            <person name="Singh A."/>
            <person name="Wilkins M.J."/>
            <person name="Karaoz U."/>
            <person name="Brodie E.L."/>
            <person name="Williams K.H."/>
            <person name="Hubbard S.S."/>
            <person name="Banfield J.F."/>
        </authorList>
    </citation>
    <scope>NUCLEOTIDE SEQUENCE [LARGE SCALE GENOMIC DNA]</scope>
</reference>
<dbReference type="InterPro" id="IPR048634">
    <property type="entry name" value="SecD_SecF_C"/>
</dbReference>
<dbReference type="Gene3D" id="3.30.1360.200">
    <property type="match status" value="1"/>
</dbReference>
<dbReference type="HAMAP" id="MF_01463_B">
    <property type="entry name" value="SecD_B"/>
    <property type="match status" value="1"/>
</dbReference>
<comment type="subunit">
    <text evidence="9">Forms a complex with SecF. Part of the essential Sec protein translocation apparatus which comprises SecA, SecYEG and auxiliary proteins SecDF. Other proteins may also be involved.</text>
</comment>
<dbReference type="Pfam" id="PF02355">
    <property type="entry name" value="SecD_SecF_C"/>
    <property type="match status" value="1"/>
</dbReference>
<keyword evidence="3 9" id="KW-1003">Cell membrane</keyword>
<comment type="subcellular location">
    <subcellularLocation>
        <location evidence="1 9">Cell membrane</location>
        <topology evidence="1 9">Multi-pass membrane protein</topology>
    </subcellularLocation>
</comment>
<dbReference type="GO" id="GO:0015450">
    <property type="term" value="F:protein-transporting ATPase activity"/>
    <property type="evidence" value="ECO:0007669"/>
    <property type="project" value="InterPro"/>
</dbReference>
<dbReference type="AlphaFoldDB" id="A0A1F8GQG4"/>
<evidence type="ECO:0000313" key="13">
    <source>
        <dbReference type="EMBL" id="OGN27687.1"/>
    </source>
</evidence>
<comment type="function">
    <text evidence="9">Part of the Sec protein translocase complex. Interacts with the SecYEG preprotein conducting channel. SecDF uses the proton motive force (PMF) to complete protein translocation after the ATP-dependent function of SecA.</text>
</comment>
<accession>A0A1F8GQG4</accession>
<evidence type="ECO:0000256" key="1">
    <source>
        <dbReference type="ARBA" id="ARBA00004651"/>
    </source>
</evidence>
<evidence type="ECO:0000256" key="9">
    <source>
        <dbReference type="HAMAP-Rule" id="MF_01463"/>
    </source>
</evidence>
<sequence>MSSRNFFLICTIVGSLLLFIFVSPQWVNKGLKKSNIGYELSSRPFRLGLDLLGGTHLVYQADLSKVQGDKDDALQGVRDVVERRVNLFGVSEPLVQTSGQDRLIVELAGIKDVNQAIELIGQTPFLEFKTGLPASEGDKLIKQKMGAEAKDITAAALCSPANIIPLIQFISAYSADPCFKSSGLDGSGLQSAQLVFNPQTYQPEISLKLNDRGTKLFGDITSANVGQVVAIYLDGLPISVPTVQNAITTGDAVITGSFTPEEAKTLVGRLNSGALPVPISLISQQTIGASLGEESLIKSFKAGVYGLMFVALFMILFYRLPGIFSVLALGVYMLIVLAFYKFIPVTLTLAGIAGFILSLGMAVDANILIFARMKEELAAGKTLTAAMHEGFSRAWLSVRDSHVTTLIGALVLYSATTSIVKGFALTLGIGVLTSLFTATIVTRSFLYLVTGLWFEKKKWLFR</sequence>
<dbReference type="Gene3D" id="1.20.1640.10">
    <property type="entry name" value="Multidrug efflux transporter AcrB transmembrane domain"/>
    <property type="match status" value="1"/>
</dbReference>
<proteinExistence type="inferred from homology"/>
<feature type="domain" description="Protein export membrane protein SecD/SecF C-terminal" evidence="10">
    <location>
        <begin position="280"/>
        <end position="441"/>
    </location>
</feature>
<feature type="transmembrane region" description="Helical" evidence="9">
    <location>
        <begin position="349"/>
        <end position="371"/>
    </location>
</feature>
<dbReference type="InterPro" id="IPR054384">
    <property type="entry name" value="SecDF_P1_head"/>
</dbReference>
<dbReference type="GO" id="GO:0065002">
    <property type="term" value="P:intracellular protein transmembrane transport"/>
    <property type="evidence" value="ECO:0007669"/>
    <property type="project" value="UniProtKB-UniRule"/>
</dbReference>
<dbReference type="InterPro" id="IPR048631">
    <property type="entry name" value="SecD_1st"/>
</dbReference>
<dbReference type="Gene3D" id="3.30.70.3220">
    <property type="match status" value="1"/>
</dbReference>
<evidence type="ECO:0000256" key="6">
    <source>
        <dbReference type="ARBA" id="ARBA00022989"/>
    </source>
</evidence>
<protein>
    <recommendedName>
        <fullName evidence="9">Protein translocase subunit SecD</fullName>
    </recommendedName>
</protein>
<name>A0A1F8GQG4_9BACT</name>
<dbReference type="PANTHER" id="PTHR30081:SF1">
    <property type="entry name" value="PROTEIN TRANSLOCASE SUBUNIT SECD"/>
    <property type="match status" value="1"/>
</dbReference>
<feature type="transmembrane region" description="Helical" evidence="9">
    <location>
        <begin position="429"/>
        <end position="454"/>
    </location>
</feature>
<keyword evidence="5 9" id="KW-0653">Protein transport</keyword>
<evidence type="ECO:0000256" key="7">
    <source>
        <dbReference type="ARBA" id="ARBA00023010"/>
    </source>
</evidence>
<keyword evidence="2 9" id="KW-0813">Transport</keyword>
<keyword evidence="6 9" id="KW-1133">Transmembrane helix</keyword>
<evidence type="ECO:0000259" key="10">
    <source>
        <dbReference type="Pfam" id="PF02355"/>
    </source>
</evidence>
<evidence type="ECO:0000313" key="14">
    <source>
        <dbReference type="Proteomes" id="UP000178444"/>
    </source>
</evidence>
<dbReference type="InterPro" id="IPR022813">
    <property type="entry name" value="SecD/SecF_arch_bac"/>
</dbReference>
<organism evidence="13 14">
    <name type="scientific">Candidatus Yanofskybacteria bacterium RIFCSPLOWO2_01_FULL_49_17</name>
    <dbReference type="NCBI Taxonomy" id="1802700"/>
    <lineage>
        <taxon>Bacteria</taxon>
        <taxon>Candidatus Yanofskyibacteriota</taxon>
    </lineage>
</organism>
<comment type="similarity">
    <text evidence="9">Belongs to the SecD/SecF family. SecD subfamily.</text>
</comment>
<gene>
    <name evidence="9" type="primary">secD</name>
    <name evidence="13" type="ORF">A2941_01730</name>
</gene>
<feature type="domain" description="Protein translocase subunit SecDF P1" evidence="11">
    <location>
        <begin position="76"/>
        <end position="130"/>
    </location>
</feature>
<dbReference type="NCBIfam" id="TIGR01129">
    <property type="entry name" value="secD"/>
    <property type="match status" value="1"/>
</dbReference>
<dbReference type="Pfam" id="PF07549">
    <property type="entry name" value="Sec_GG"/>
    <property type="match status" value="1"/>
</dbReference>
<dbReference type="GO" id="GO:0043952">
    <property type="term" value="P:protein transport by the Sec complex"/>
    <property type="evidence" value="ECO:0007669"/>
    <property type="project" value="UniProtKB-UniRule"/>
</dbReference>
<evidence type="ECO:0000259" key="11">
    <source>
        <dbReference type="Pfam" id="PF21760"/>
    </source>
</evidence>
<feature type="transmembrane region" description="Helical" evidence="9">
    <location>
        <begin position="403"/>
        <end position="423"/>
    </location>
</feature>
<evidence type="ECO:0000256" key="3">
    <source>
        <dbReference type="ARBA" id="ARBA00022475"/>
    </source>
</evidence>
<dbReference type="Pfam" id="PF21760">
    <property type="entry name" value="SecD_1st"/>
    <property type="match status" value="1"/>
</dbReference>
<evidence type="ECO:0000256" key="8">
    <source>
        <dbReference type="ARBA" id="ARBA00023136"/>
    </source>
</evidence>
<comment type="caution">
    <text evidence="13">The sequence shown here is derived from an EMBL/GenBank/DDBJ whole genome shotgun (WGS) entry which is preliminary data.</text>
</comment>
<comment type="caution">
    <text evidence="9">Lacks conserved residue(s) required for the propagation of feature annotation.</text>
</comment>
<dbReference type="GO" id="GO:0005886">
    <property type="term" value="C:plasma membrane"/>
    <property type="evidence" value="ECO:0007669"/>
    <property type="project" value="UniProtKB-SubCell"/>
</dbReference>
<evidence type="ECO:0000259" key="12">
    <source>
        <dbReference type="Pfam" id="PF22599"/>
    </source>
</evidence>
<dbReference type="SUPFAM" id="SSF82866">
    <property type="entry name" value="Multidrug efflux transporter AcrB transmembrane domain"/>
    <property type="match status" value="1"/>
</dbReference>
<dbReference type="InterPro" id="IPR022646">
    <property type="entry name" value="SecD/SecF_CS"/>
</dbReference>
<dbReference type="GO" id="GO:0006605">
    <property type="term" value="P:protein targeting"/>
    <property type="evidence" value="ECO:0007669"/>
    <property type="project" value="UniProtKB-UniRule"/>
</dbReference>
<evidence type="ECO:0000256" key="4">
    <source>
        <dbReference type="ARBA" id="ARBA00022692"/>
    </source>
</evidence>
<dbReference type="NCBIfam" id="TIGR00916">
    <property type="entry name" value="2A0604s01"/>
    <property type="match status" value="1"/>
</dbReference>
<dbReference type="InterPro" id="IPR005791">
    <property type="entry name" value="SecD"/>
</dbReference>
<evidence type="ECO:0000256" key="2">
    <source>
        <dbReference type="ARBA" id="ARBA00022448"/>
    </source>
</evidence>
<feature type="transmembrane region" description="Helical" evidence="9">
    <location>
        <begin position="323"/>
        <end position="343"/>
    </location>
</feature>